<protein>
    <recommendedName>
        <fullName evidence="3">AG2 protein</fullName>
    </recommendedName>
</protein>
<dbReference type="EMBL" id="JAVRFG010000065">
    <property type="protein sequence ID" value="MDT0494962.1"/>
    <property type="molecule type" value="Genomic_DNA"/>
</dbReference>
<name>A0ABU2WAT6_9ACTN</name>
<reference evidence="2" key="1">
    <citation type="submission" date="2023-07" db="EMBL/GenBank/DDBJ databases">
        <title>30 novel species of actinomycetes from the DSMZ collection.</title>
        <authorList>
            <person name="Nouioui I."/>
        </authorList>
    </citation>
    <scope>NUCLEOTIDE SEQUENCE [LARGE SCALE GENOMIC DNA]</scope>
    <source>
        <strain evidence="2">DSM 40932</strain>
    </source>
</reference>
<evidence type="ECO:0000313" key="1">
    <source>
        <dbReference type="EMBL" id="MDT0494962.1"/>
    </source>
</evidence>
<gene>
    <name evidence="1" type="ORF">RM717_31165</name>
</gene>
<organism evidence="1 2">
    <name type="scientific">Streptomyces stephensoniae</name>
    <dbReference type="NCBI Taxonomy" id="3375367"/>
    <lineage>
        <taxon>Bacteria</taxon>
        <taxon>Bacillati</taxon>
        <taxon>Actinomycetota</taxon>
        <taxon>Actinomycetes</taxon>
        <taxon>Kitasatosporales</taxon>
        <taxon>Streptomycetaceae</taxon>
        <taxon>Streptomyces</taxon>
    </lineage>
</organism>
<dbReference type="RefSeq" id="WP_311605784.1">
    <property type="nucleotide sequence ID" value="NZ_JAVRFG010000065.1"/>
</dbReference>
<comment type="caution">
    <text evidence="1">The sequence shown here is derived from an EMBL/GenBank/DDBJ whole genome shotgun (WGS) entry which is preliminary data.</text>
</comment>
<evidence type="ECO:0008006" key="3">
    <source>
        <dbReference type="Google" id="ProtNLM"/>
    </source>
</evidence>
<evidence type="ECO:0000313" key="2">
    <source>
        <dbReference type="Proteomes" id="UP001180556"/>
    </source>
</evidence>
<keyword evidence="2" id="KW-1185">Reference proteome</keyword>
<accession>A0ABU2WAT6</accession>
<proteinExistence type="predicted"/>
<sequence>MPSFEELLNVKLTPLNDAVTSWTQMVSRLEKLKPGADAMNGHAEKAEWRGENASITKPFVGRTAKEFHDAVTEARSVRDLLKDALDKIRDAKSDLRRVYESPPAGIVIHANGVLSHRVHPDRRSADNTDPMATQADFDHLRKRLEAILQRAADADELCSWGLKSLVKGHPNDFGSTRYDSLKDARRARQEIQDREDGKEAAQLYGRIDTLDGKERDHLLHLVERGMNSPAFSAELLTHLDYRGSADQEALLRIAQNLEGGGQADRVNTKLLAALSTSVATATAPGSPLGPSGGVSSDWTFKLIDLARNGNGLPDRHPGRIKGGLSGFSVLTDLMAAGTAKYDGRFLGSVGISIRNWEENTDDPYAGVMESWKGTRADPMGGLMEAFTRNPEAVEAFFDPSKNDNLDYFLDKREWPGGEVENKMPEDAIARSARRSFGEALEAAVTGNPPGETLRIPAEHSEAQSAIFQNTVEAYGRGIVGDPAGEMPAGLRRPMAGMFADFAGDVHELLGKKQNLPSSISGLTIDPKDMVPTLRAVAEDGNAFGRVQDALVTYTAQRVDTYDGSAFLHDGGEGSPSRDLAAFVQQSNQAVGHMDAIRADVIYQAGEDEKSINNWNKSIQYHVIGAPVTGIPLAGDTLQRLVDLGTTEYMNNLNTEVDKETRRNLAGNFSAGHDQIEKMIEVAVKDKVPKEQWPLMDKDPGHFESNLQNEGRVRYNLGLTGGAGYMGKVTG</sequence>
<dbReference type="Proteomes" id="UP001180556">
    <property type="component" value="Unassembled WGS sequence"/>
</dbReference>